<comment type="similarity">
    <text evidence="8">Belongs to the acetyltransferase family. GNA1 subfamily.</text>
</comment>
<dbReference type="EMBL" id="GG738845">
    <property type="protein sequence ID" value="EFC50326.1"/>
    <property type="molecule type" value="Genomic_DNA"/>
</dbReference>
<dbReference type="KEGG" id="ngr:NAEGRDRAFT_29070"/>
<dbReference type="AlphaFoldDB" id="D2UXQ2"/>
<keyword evidence="4 8" id="KW-0808">Transferase</keyword>
<reference evidence="10 11" key="1">
    <citation type="journal article" date="2010" name="Cell">
        <title>The genome of Naegleria gruberi illuminates early eukaryotic versatility.</title>
        <authorList>
            <person name="Fritz-Laylin L.K."/>
            <person name="Prochnik S.E."/>
            <person name="Ginger M.L."/>
            <person name="Dacks J.B."/>
            <person name="Carpenter M.L."/>
            <person name="Field M.C."/>
            <person name="Kuo A."/>
            <person name="Paredez A."/>
            <person name="Chapman J."/>
            <person name="Pham J."/>
            <person name="Shu S."/>
            <person name="Neupane R."/>
            <person name="Cipriano M."/>
            <person name="Mancuso J."/>
            <person name="Tu H."/>
            <person name="Salamov A."/>
            <person name="Lindquist E."/>
            <person name="Shapiro H."/>
            <person name="Lucas S."/>
            <person name="Grigoriev I.V."/>
            <person name="Cande W.Z."/>
            <person name="Fulton C."/>
            <person name="Rokhsar D.S."/>
            <person name="Dawson S.C."/>
        </authorList>
    </citation>
    <scope>NUCLEOTIDE SEQUENCE [LARGE SCALE GENOMIC DNA]</scope>
    <source>
        <strain evidence="10 11">NEG-M</strain>
    </source>
</reference>
<dbReference type="InterPro" id="IPR016181">
    <property type="entry name" value="Acyl_CoA_acyltransferase"/>
</dbReference>
<dbReference type="FunCoup" id="D2UXQ2">
    <property type="interactions" value="119"/>
</dbReference>
<evidence type="ECO:0000256" key="4">
    <source>
        <dbReference type="ARBA" id="ARBA00022679"/>
    </source>
</evidence>
<evidence type="ECO:0000256" key="6">
    <source>
        <dbReference type="ARBA" id="ARBA00023136"/>
    </source>
</evidence>
<comment type="subunit">
    <text evidence="3">Homodimer.</text>
</comment>
<feature type="domain" description="N-acetyltransferase" evidence="9">
    <location>
        <begin position="42"/>
        <end position="184"/>
    </location>
</feature>
<name>D2UXQ2_NAEGR</name>
<dbReference type="FunFam" id="3.40.630.30:FF:000048">
    <property type="entry name" value="Glucosamine 6-phosphate N-acetyltransferase"/>
    <property type="match status" value="1"/>
</dbReference>
<evidence type="ECO:0000256" key="7">
    <source>
        <dbReference type="ARBA" id="ARBA00023315"/>
    </source>
</evidence>
<dbReference type="SUPFAM" id="SSF55729">
    <property type="entry name" value="Acyl-CoA N-acyltransferases (Nat)"/>
    <property type="match status" value="1"/>
</dbReference>
<dbReference type="VEuPathDB" id="AmoebaDB:NAEGRDRAFT_29070"/>
<dbReference type="GO" id="GO:0005789">
    <property type="term" value="C:endoplasmic reticulum membrane"/>
    <property type="evidence" value="ECO:0007669"/>
    <property type="project" value="UniProtKB-SubCell"/>
</dbReference>
<evidence type="ECO:0000256" key="3">
    <source>
        <dbReference type="ARBA" id="ARBA00011738"/>
    </source>
</evidence>
<dbReference type="RefSeq" id="XP_002683070.1">
    <property type="nucleotide sequence ID" value="XM_002683024.1"/>
</dbReference>
<keyword evidence="5" id="KW-0256">Endoplasmic reticulum</keyword>
<proteinExistence type="inferred from homology"/>
<comment type="pathway">
    <text evidence="8">Nucleotide-sugar biosynthesis; UDP-N-acetyl-alpha-D-glucosamine biosynthesis; N-acetyl-alpha-D-glucosamine 1-phosphate from alpha-D-glucosamine 6-phosphate (route I): step 1/2.</text>
</comment>
<dbReference type="Pfam" id="PF00583">
    <property type="entry name" value="Acetyltransf_1"/>
    <property type="match status" value="1"/>
</dbReference>
<keyword evidence="6" id="KW-0472">Membrane</keyword>
<dbReference type="STRING" id="5762.D2UXQ2"/>
<dbReference type="PANTHER" id="PTHR13355">
    <property type="entry name" value="GLUCOSAMINE 6-PHOSPHATE N-ACETYLTRANSFERASE"/>
    <property type="match status" value="1"/>
</dbReference>
<gene>
    <name evidence="10" type="ORF">NAEGRDRAFT_29070</name>
</gene>
<evidence type="ECO:0000313" key="11">
    <source>
        <dbReference type="Proteomes" id="UP000006671"/>
    </source>
</evidence>
<comment type="subcellular location">
    <subcellularLocation>
        <location evidence="1">Endomembrane system</location>
        <topology evidence="1">Peripheral membrane protein</topology>
    </subcellularLocation>
    <subcellularLocation>
        <location evidence="2">Endoplasmic reticulum membrane</location>
    </subcellularLocation>
</comment>
<organism evidence="11">
    <name type="scientific">Naegleria gruberi</name>
    <name type="common">Amoeba</name>
    <dbReference type="NCBI Taxonomy" id="5762"/>
    <lineage>
        <taxon>Eukaryota</taxon>
        <taxon>Discoba</taxon>
        <taxon>Heterolobosea</taxon>
        <taxon>Tetramitia</taxon>
        <taxon>Eutetramitia</taxon>
        <taxon>Vahlkampfiidae</taxon>
        <taxon>Naegleria</taxon>
    </lineage>
</organism>
<dbReference type="EC" id="2.3.1.4" evidence="8"/>
<dbReference type="CDD" id="cd04301">
    <property type="entry name" value="NAT_SF"/>
    <property type="match status" value="1"/>
</dbReference>
<dbReference type="eggNOG" id="KOG3396">
    <property type="taxonomic scope" value="Eukaryota"/>
</dbReference>
<evidence type="ECO:0000313" key="10">
    <source>
        <dbReference type="EMBL" id="EFC50326.1"/>
    </source>
</evidence>
<evidence type="ECO:0000256" key="8">
    <source>
        <dbReference type="RuleBase" id="RU365086"/>
    </source>
</evidence>
<protein>
    <recommendedName>
        <fullName evidence="8">Glucosamine 6-phosphate N-acetyltransferase</fullName>
        <ecNumber evidence="8">2.3.1.4</ecNumber>
    </recommendedName>
</protein>
<evidence type="ECO:0000256" key="2">
    <source>
        <dbReference type="ARBA" id="ARBA00004586"/>
    </source>
</evidence>
<evidence type="ECO:0000259" key="9">
    <source>
        <dbReference type="PROSITE" id="PS51186"/>
    </source>
</evidence>
<comment type="catalytic activity">
    <reaction evidence="8">
        <text>D-glucosamine 6-phosphate + acetyl-CoA = N-acetyl-D-glucosamine 6-phosphate + CoA + H(+)</text>
        <dbReference type="Rhea" id="RHEA:10292"/>
        <dbReference type="ChEBI" id="CHEBI:15378"/>
        <dbReference type="ChEBI" id="CHEBI:57287"/>
        <dbReference type="ChEBI" id="CHEBI:57288"/>
        <dbReference type="ChEBI" id="CHEBI:57513"/>
        <dbReference type="ChEBI" id="CHEBI:58725"/>
        <dbReference type="EC" id="2.3.1.4"/>
    </reaction>
</comment>
<keyword evidence="11" id="KW-1185">Reference proteome</keyword>
<evidence type="ECO:0000256" key="5">
    <source>
        <dbReference type="ARBA" id="ARBA00022824"/>
    </source>
</evidence>
<accession>D2UXQ2</accession>
<dbReference type="UniPathway" id="UPA00113">
    <property type="reaction ID" value="UER00529"/>
</dbReference>
<dbReference type="InterPro" id="IPR039143">
    <property type="entry name" value="GNPNAT1-like"/>
</dbReference>
<dbReference type="OMA" id="NQRYDWI"/>
<dbReference type="Proteomes" id="UP000006671">
    <property type="component" value="Unassembled WGS sequence"/>
</dbReference>
<sequence>MKREETTIERRLTQLKTHLIGFDNDHVEINSTSNTDPNSIVFNARPIENDDFDKGYLQLLSQLTSVGDISKEAFTHRLSKMDNDVYRIVVIEDPTSKKIVAAATVFVELKFVHNCGKVGHIEDVVVDSSVRGQYLGVKVIEACKQFAKEKGCYKTILDCSERNVSFYERCGFKKKELQMRFDHE</sequence>
<dbReference type="Gene3D" id="3.40.630.30">
    <property type="match status" value="1"/>
</dbReference>
<keyword evidence="7 8" id="KW-0012">Acyltransferase</keyword>
<dbReference type="GO" id="GO:0006048">
    <property type="term" value="P:UDP-N-acetylglucosamine biosynthetic process"/>
    <property type="evidence" value="ECO:0007669"/>
    <property type="project" value="UniProtKB-UniRule"/>
</dbReference>
<dbReference type="InParanoid" id="D2UXQ2"/>
<dbReference type="PANTHER" id="PTHR13355:SF11">
    <property type="entry name" value="GLUCOSAMINE 6-PHOSPHATE N-ACETYLTRANSFERASE"/>
    <property type="match status" value="1"/>
</dbReference>
<dbReference type="PROSITE" id="PS51186">
    <property type="entry name" value="GNAT"/>
    <property type="match status" value="1"/>
</dbReference>
<dbReference type="GO" id="GO:0004343">
    <property type="term" value="F:glucosamine 6-phosphate N-acetyltransferase activity"/>
    <property type="evidence" value="ECO:0007669"/>
    <property type="project" value="UniProtKB-UniRule"/>
</dbReference>
<dbReference type="GeneID" id="8863787"/>
<dbReference type="OrthoDB" id="10039976at2759"/>
<dbReference type="InterPro" id="IPR000182">
    <property type="entry name" value="GNAT_dom"/>
</dbReference>
<evidence type="ECO:0000256" key="1">
    <source>
        <dbReference type="ARBA" id="ARBA00004184"/>
    </source>
</evidence>